<reference evidence="8 9" key="1">
    <citation type="journal article" date="2010" name="Proc. Natl. Acad. Sci. U.S.A.">
        <title>Insights into evolution of multicellular fungi from the assembled chromosomes of the mushroom Coprinopsis cinerea (Coprinus cinereus).</title>
        <authorList>
            <person name="Stajich J.E."/>
            <person name="Wilke S.K."/>
            <person name="Ahren D."/>
            <person name="Au C.H."/>
            <person name="Birren B.W."/>
            <person name="Borodovsky M."/>
            <person name="Burns C."/>
            <person name="Canback B."/>
            <person name="Casselton L.A."/>
            <person name="Cheng C.K."/>
            <person name="Deng J."/>
            <person name="Dietrich F.S."/>
            <person name="Fargo D.C."/>
            <person name="Farman M.L."/>
            <person name="Gathman A.C."/>
            <person name="Goldberg J."/>
            <person name="Guigo R."/>
            <person name="Hoegger P.J."/>
            <person name="Hooker J.B."/>
            <person name="Huggins A."/>
            <person name="James T.Y."/>
            <person name="Kamada T."/>
            <person name="Kilaru S."/>
            <person name="Kodira C."/>
            <person name="Kues U."/>
            <person name="Kupfer D."/>
            <person name="Kwan H.S."/>
            <person name="Lomsadze A."/>
            <person name="Li W."/>
            <person name="Lilly W.W."/>
            <person name="Ma L.J."/>
            <person name="Mackey A.J."/>
            <person name="Manning G."/>
            <person name="Martin F."/>
            <person name="Muraguchi H."/>
            <person name="Natvig D.O."/>
            <person name="Palmerini H."/>
            <person name="Ramesh M.A."/>
            <person name="Rehmeyer C.J."/>
            <person name="Roe B.A."/>
            <person name="Shenoy N."/>
            <person name="Stanke M."/>
            <person name="Ter-Hovhannisyan V."/>
            <person name="Tunlid A."/>
            <person name="Velagapudi R."/>
            <person name="Vision T.J."/>
            <person name="Zeng Q."/>
            <person name="Zolan M.E."/>
            <person name="Pukkila P.J."/>
        </authorList>
    </citation>
    <scope>NUCLEOTIDE SEQUENCE [LARGE SCALE GENOMIC DNA]</scope>
    <source>
        <strain evidence="9">Okayama-7 / 130 / ATCC MYA-4618 / FGSC 9003</strain>
    </source>
</reference>
<comment type="caution">
    <text evidence="8">The sequence shown here is derived from an EMBL/GenBank/DDBJ whole genome shotgun (WGS) entry which is preliminary data.</text>
</comment>
<dbReference type="PROSITE" id="PS50056">
    <property type="entry name" value="TYR_PHOSPHATASE_2"/>
    <property type="match status" value="1"/>
</dbReference>
<dbReference type="InterPro" id="IPR029021">
    <property type="entry name" value="Prot-tyrosine_phosphatase-like"/>
</dbReference>
<dbReference type="SMART" id="SM00195">
    <property type="entry name" value="DSPc"/>
    <property type="match status" value="1"/>
</dbReference>
<dbReference type="GeneID" id="6015786"/>
<dbReference type="GO" id="GO:0033550">
    <property type="term" value="F:MAP kinase tyrosine phosphatase activity"/>
    <property type="evidence" value="ECO:0007669"/>
    <property type="project" value="TreeGrafter"/>
</dbReference>
<dbReference type="GO" id="GO:0043409">
    <property type="term" value="P:negative regulation of MAPK cascade"/>
    <property type="evidence" value="ECO:0007669"/>
    <property type="project" value="TreeGrafter"/>
</dbReference>
<dbReference type="EMBL" id="AACS02000005">
    <property type="protein sequence ID" value="EAU82612.2"/>
    <property type="molecule type" value="Genomic_DNA"/>
</dbReference>
<evidence type="ECO:0000259" key="6">
    <source>
        <dbReference type="PROSITE" id="PS50054"/>
    </source>
</evidence>
<name>A8P6L5_COPC7</name>
<dbReference type="KEGG" id="cci:CC1G_07894"/>
<comment type="similarity">
    <text evidence="1">Belongs to the protein-tyrosine phosphatase family. Non-receptor class dual specificity subfamily.</text>
</comment>
<evidence type="ECO:0000256" key="1">
    <source>
        <dbReference type="ARBA" id="ARBA00008601"/>
    </source>
</evidence>
<feature type="domain" description="Tyrosine-protein phosphatase" evidence="6">
    <location>
        <begin position="8"/>
        <end position="148"/>
    </location>
</feature>
<dbReference type="RefSeq" id="XP_001839179.2">
    <property type="nucleotide sequence ID" value="XM_001839127.2"/>
</dbReference>
<evidence type="ECO:0000256" key="4">
    <source>
        <dbReference type="ARBA" id="ARBA00022912"/>
    </source>
</evidence>
<dbReference type="Pfam" id="PF00782">
    <property type="entry name" value="DSPc"/>
    <property type="match status" value="1"/>
</dbReference>
<dbReference type="AlphaFoldDB" id="A8P6L5"/>
<dbReference type="GO" id="GO:0017017">
    <property type="term" value="F:MAP kinase tyrosine/serine/threonine phosphatase activity"/>
    <property type="evidence" value="ECO:0007669"/>
    <property type="project" value="TreeGrafter"/>
</dbReference>
<dbReference type="InterPro" id="IPR016130">
    <property type="entry name" value="Tyr_Pase_AS"/>
</dbReference>
<gene>
    <name evidence="8" type="ORF">CC1G_07894</name>
</gene>
<dbReference type="eggNOG" id="KOG1716">
    <property type="taxonomic scope" value="Eukaryota"/>
</dbReference>
<dbReference type="GO" id="GO:0005737">
    <property type="term" value="C:cytoplasm"/>
    <property type="evidence" value="ECO:0007669"/>
    <property type="project" value="TreeGrafter"/>
</dbReference>
<organism evidence="8 9">
    <name type="scientific">Coprinopsis cinerea (strain Okayama-7 / 130 / ATCC MYA-4618 / FGSC 9003)</name>
    <name type="common">Inky cap fungus</name>
    <name type="synonym">Hormographiella aspergillata</name>
    <dbReference type="NCBI Taxonomy" id="240176"/>
    <lineage>
        <taxon>Eukaryota</taxon>
        <taxon>Fungi</taxon>
        <taxon>Dikarya</taxon>
        <taxon>Basidiomycota</taxon>
        <taxon>Agaricomycotina</taxon>
        <taxon>Agaricomycetes</taxon>
        <taxon>Agaricomycetidae</taxon>
        <taxon>Agaricales</taxon>
        <taxon>Agaricineae</taxon>
        <taxon>Psathyrellaceae</taxon>
        <taxon>Coprinopsis</taxon>
    </lineage>
</organism>
<evidence type="ECO:0000256" key="5">
    <source>
        <dbReference type="SAM" id="MobiDB-lite"/>
    </source>
</evidence>
<dbReference type="SUPFAM" id="SSF52799">
    <property type="entry name" value="(Phosphotyrosine protein) phosphatases II"/>
    <property type="match status" value="1"/>
</dbReference>
<proteinExistence type="inferred from homology"/>
<evidence type="ECO:0000259" key="7">
    <source>
        <dbReference type="PROSITE" id="PS50056"/>
    </source>
</evidence>
<dbReference type="PROSITE" id="PS50054">
    <property type="entry name" value="TYR_PHOSPHATASE_DUAL"/>
    <property type="match status" value="1"/>
</dbReference>
<dbReference type="InterPro" id="IPR000387">
    <property type="entry name" value="Tyr_Pase_dom"/>
</dbReference>
<keyword evidence="3" id="KW-0378">Hydrolase</keyword>
<dbReference type="CDD" id="cd14498">
    <property type="entry name" value="DSP"/>
    <property type="match status" value="1"/>
</dbReference>
<dbReference type="OrthoDB" id="10252009at2759"/>
<protein>
    <recommendedName>
        <fullName evidence="2">protein-tyrosine-phosphatase</fullName>
        <ecNumber evidence="2">3.1.3.48</ecNumber>
    </recommendedName>
</protein>
<dbReference type="VEuPathDB" id="FungiDB:CC1G_07894"/>
<dbReference type="PROSITE" id="PS00383">
    <property type="entry name" value="TYR_PHOSPHATASE_1"/>
    <property type="match status" value="1"/>
</dbReference>
<dbReference type="InterPro" id="IPR000340">
    <property type="entry name" value="Dual-sp_phosphatase_cat-dom"/>
</dbReference>
<dbReference type="Gene3D" id="3.90.190.10">
    <property type="entry name" value="Protein tyrosine phosphatase superfamily"/>
    <property type="match status" value="1"/>
</dbReference>
<dbReference type="STRING" id="240176.A8P6L5"/>
<dbReference type="OMA" id="EMECVEY"/>
<evidence type="ECO:0000256" key="3">
    <source>
        <dbReference type="ARBA" id="ARBA00022801"/>
    </source>
</evidence>
<evidence type="ECO:0000313" key="9">
    <source>
        <dbReference type="Proteomes" id="UP000001861"/>
    </source>
</evidence>
<dbReference type="PANTHER" id="PTHR10159">
    <property type="entry name" value="DUAL SPECIFICITY PROTEIN PHOSPHATASE"/>
    <property type="match status" value="1"/>
</dbReference>
<feature type="region of interest" description="Disordered" evidence="5">
    <location>
        <begin position="325"/>
        <end position="354"/>
    </location>
</feature>
<evidence type="ECO:0000313" key="8">
    <source>
        <dbReference type="EMBL" id="EAU82612.2"/>
    </source>
</evidence>
<evidence type="ECO:0000256" key="2">
    <source>
        <dbReference type="ARBA" id="ARBA00013064"/>
    </source>
</evidence>
<accession>A8P6L5</accession>
<dbReference type="InParanoid" id="A8P6L5"/>
<keyword evidence="4" id="KW-0904">Protein phosphatase</keyword>
<sequence>MAQAEQVCITEVLDGRIYLGNLAAARDVERRNQLGITRVLSVCPDYPSEGGDHHEVIDVEDDEYQDILVHLPGACAFIQRAVDRREKVLVHCKMGISRSATVVAAYLMKSQGMDASTALRYLTQKRHQIHPNYGFIKQLEAFEKCKDEESLGPLNPVYKSWKRRHRQDVTCYLNRLEDVALIIPDRLMLMSHFPEDEQQGRSLLANIGITHLVTLSPAGSKLLPRDALKDAHHIEVPEEDPDSVMDLLLGAVTFIQRAAEQEGRWLQRDERQILRKLELWSKKVRGFCVAVLLGEPPEAWQRRLKLLDEPSFKQSLEDALSAATVSTASDVSGSSPGSSSGPGTPRDGVTEPLYLPNPAVITGKPFKMEGVMDALSAIQEATKKEFASSPVVAPRITASVVA</sequence>
<dbReference type="HOGENOM" id="CLU_685144_0_0_1"/>
<feature type="domain" description="Tyrosine specific protein phosphatases" evidence="7">
    <location>
        <begin position="87"/>
        <end position="126"/>
    </location>
</feature>
<dbReference type="GO" id="GO:0008330">
    <property type="term" value="F:protein tyrosine/threonine phosphatase activity"/>
    <property type="evidence" value="ECO:0007669"/>
    <property type="project" value="TreeGrafter"/>
</dbReference>
<dbReference type="Proteomes" id="UP000001861">
    <property type="component" value="Unassembled WGS sequence"/>
</dbReference>
<keyword evidence="9" id="KW-1185">Reference proteome</keyword>
<feature type="compositionally biased region" description="Low complexity" evidence="5">
    <location>
        <begin position="325"/>
        <end position="345"/>
    </location>
</feature>
<dbReference type="EC" id="3.1.3.48" evidence="2"/>
<dbReference type="InterPro" id="IPR020422">
    <property type="entry name" value="TYR_PHOSPHATASE_DUAL_dom"/>
</dbReference>
<dbReference type="PANTHER" id="PTHR10159:SF519">
    <property type="entry name" value="DUAL SPECIFICITY PROTEIN PHOSPHATASE MPK3"/>
    <property type="match status" value="1"/>
</dbReference>